<comment type="caution">
    <text evidence="4">The sequence shown here is derived from an EMBL/GenBank/DDBJ whole genome shotgun (WGS) entry which is preliminary data.</text>
</comment>
<evidence type="ECO:0000313" key="5">
    <source>
        <dbReference type="Proteomes" id="UP001258017"/>
    </source>
</evidence>
<dbReference type="Proteomes" id="UP001258017">
    <property type="component" value="Unassembled WGS sequence"/>
</dbReference>
<keyword evidence="3" id="KW-0732">Signal</keyword>
<evidence type="ECO:0000256" key="3">
    <source>
        <dbReference type="SAM" id="SignalP"/>
    </source>
</evidence>
<reference evidence="4" key="1">
    <citation type="submission" date="2021-08" db="EMBL/GenBank/DDBJ databases">
        <authorList>
            <person name="Misof B."/>
            <person name="Oliver O."/>
            <person name="Podsiadlowski L."/>
            <person name="Donath A."/>
            <person name="Peters R."/>
            <person name="Mayer C."/>
            <person name="Rust J."/>
            <person name="Gunkel S."/>
            <person name="Lesny P."/>
            <person name="Martin S."/>
            <person name="Oeyen J.P."/>
            <person name="Petersen M."/>
            <person name="Panagiotis P."/>
            <person name="Wilbrandt J."/>
            <person name="Tanja T."/>
        </authorList>
    </citation>
    <scope>NUCLEOTIDE SEQUENCE</scope>
    <source>
        <strain evidence="4">GBR_01_08_01A</strain>
        <tissue evidence="4">Thorax + abdomen</tissue>
    </source>
</reference>
<protein>
    <submittedName>
        <fullName evidence="4">Uncharacterized protein</fullName>
    </submittedName>
</protein>
<evidence type="ECO:0000256" key="1">
    <source>
        <dbReference type="SAM" id="MobiDB-lite"/>
    </source>
</evidence>
<feature type="chain" id="PRO_5042593740" evidence="3">
    <location>
        <begin position="27"/>
        <end position="178"/>
    </location>
</feature>
<proteinExistence type="predicted"/>
<accession>A0AAD9RY44</accession>
<dbReference type="AlphaFoldDB" id="A0AAD9RY44"/>
<organism evidence="4 5">
    <name type="scientific">Odynerus spinipes</name>
    <dbReference type="NCBI Taxonomy" id="1348599"/>
    <lineage>
        <taxon>Eukaryota</taxon>
        <taxon>Metazoa</taxon>
        <taxon>Ecdysozoa</taxon>
        <taxon>Arthropoda</taxon>
        <taxon>Hexapoda</taxon>
        <taxon>Insecta</taxon>
        <taxon>Pterygota</taxon>
        <taxon>Neoptera</taxon>
        <taxon>Endopterygota</taxon>
        <taxon>Hymenoptera</taxon>
        <taxon>Apocrita</taxon>
        <taxon>Aculeata</taxon>
        <taxon>Vespoidea</taxon>
        <taxon>Vespidae</taxon>
        <taxon>Eumeninae</taxon>
        <taxon>Odynerus</taxon>
    </lineage>
</organism>
<keyword evidence="5" id="KW-1185">Reference proteome</keyword>
<dbReference type="EMBL" id="JAIFRP010000006">
    <property type="protein sequence ID" value="KAK2588082.1"/>
    <property type="molecule type" value="Genomic_DNA"/>
</dbReference>
<feature type="transmembrane region" description="Helical" evidence="2">
    <location>
        <begin position="41"/>
        <end position="61"/>
    </location>
</feature>
<keyword evidence="2" id="KW-0472">Membrane</keyword>
<feature type="signal peptide" evidence="3">
    <location>
        <begin position="1"/>
        <end position="26"/>
    </location>
</feature>
<feature type="compositionally biased region" description="Basic residues" evidence="1">
    <location>
        <begin position="154"/>
        <end position="169"/>
    </location>
</feature>
<feature type="region of interest" description="Disordered" evidence="1">
    <location>
        <begin position="151"/>
        <end position="178"/>
    </location>
</feature>
<keyword evidence="2" id="KW-1133">Transmembrane helix</keyword>
<name>A0AAD9RY44_9HYME</name>
<keyword evidence="2" id="KW-0812">Transmembrane</keyword>
<gene>
    <name evidence="4" type="ORF">KPH14_004147</name>
</gene>
<evidence type="ECO:0000313" key="4">
    <source>
        <dbReference type="EMBL" id="KAK2588082.1"/>
    </source>
</evidence>
<sequence length="178" mass="20104">MARLLCTIWALILNSLGVSIFKTCFANPMEDDYGEPLTTGPPITSFLFAAGIYAIVVRSTLFPQSFRKPNRIFLCLYEILQDQGYNEAAETFVNNKSSMAAFSYGIATTFFLLALHVTKTVDYTILADCGLTYFGSHLKSKLWYQIQSELPKPKQTKKCPCKPRRKDRSKSRAKDCKS</sequence>
<reference evidence="4" key="2">
    <citation type="journal article" date="2023" name="Commun. Biol.">
        <title>Intrasexual cuticular hydrocarbon dimorphism in a wasp sheds light on hydrocarbon biosynthesis genes in Hymenoptera.</title>
        <authorList>
            <person name="Moris V.C."/>
            <person name="Podsiadlowski L."/>
            <person name="Martin S."/>
            <person name="Oeyen J.P."/>
            <person name="Donath A."/>
            <person name="Petersen M."/>
            <person name="Wilbrandt J."/>
            <person name="Misof B."/>
            <person name="Liedtke D."/>
            <person name="Thamm M."/>
            <person name="Scheiner R."/>
            <person name="Schmitt T."/>
            <person name="Niehuis O."/>
        </authorList>
    </citation>
    <scope>NUCLEOTIDE SEQUENCE</scope>
    <source>
        <strain evidence="4">GBR_01_08_01A</strain>
    </source>
</reference>
<evidence type="ECO:0000256" key="2">
    <source>
        <dbReference type="SAM" id="Phobius"/>
    </source>
</evidence>